<reference evidence="4" key="1">
    <citation type="journal article" date="2019" name="Int. J. Syst. Evol. Microbiol.">
        <title>The Global Catalogue of Microorganisms (GCM) 10K type strain sequencing project: providing services to taxonomists for standard genome sequencing and annotation.</title>
        <authorList>
            <consortium name="The Broad Institute Genomics Platform"/>
            <consortium name="The Broad Institute Genome Sequencing Center for Infectious Disease"/>
            <person name="Wu L."/>
            <person name="Ma J."/>
        </authorList>
    </citation>
    <scope>NUCLEOTIDE SEQUENCE [LARGE SCALE GENOMIC DNA]</scope>
    <source>
        <strain evidence="4">CGMCC 4.7393</strain>
    </source>
</reference>
<dbReference type="InterPro" id="IPR000525">
    <property type="entry name" value="Initiator_Rep_WH1"/>
</dbReference>
<dbReference type="Pfam" id="PF01051">
    <property type="entry name" value="Rep3_N"/>
    <property type="match status" value="1"/>
</dbReference>
<gene>
    <name evidence="3" type="ORF">ACFQHR_14225</name>
</gene>
<dbReference type="Gene3D" id="1.10.10.10">
    <property type="entry name" value="Winged helix-like DNA-binding domain superfamily/Winged helix DNA-binding domain"/>
    <property type="match status" value="2"/>
</dbReference>
<accession>A0ABW2DQ37</accession>
<comment type="caution">
    <text evidence="3">The sequence shown here is derived from an EMBL/GenBank/DDBJ whole genome shotgun (WGS) entry which is preliminary data.</text>
</comment>
<evidence type="ECO:0000259" key="2">
    <source>
        <dbReference type="Pfam" id="PF01051"/>
    </source>
</evidence>
<evidence type="ECO:0000313" key="4">
    <source>
        <dbReference type="Proteomes" id="UP001596405"/>
    </source>
</evidence>
<name>A0ABW2DQ37_9BACT</name>
<dbReference type="RefSeq" id="WP_066626008.1">
    <property type="nucleotide sequence ID" value="NZ_JBHSYQ010000007.1"/>
</dbReference>
<feature type="domain" description="Initiator Rep protein WH1" evidence="2">
    <location>
        <begin position="12"/>
        <end position="147"/>
    </location>
</feature>
<dbReference type="InterPro" id="IPR036390">
    <property type="entry name" value="WH_DNA-bd_sf"/>
</dbReference>
<protein>
    <submittedName>
        <fullName evidence="3">Replication initiation protein</fullName>
    </submittedName>
</protein>
<dbReference type="Proteomes" id="UP001596405">
    <property type="component" value="Unassembled WGS sequence"/>
</dbReference>
<comment type="similarity">
    <text evidence="1">Belongs to the initiator RepB protein family.</text>
</comment>
<sequence length="306" mass="35610">METYETNQKLQVRHHNAITNARHELSAVQLDIYFMMLSRLRPGDSKETRYSISVKEIEELTGRQWNYKQLREATAGLIGKVFEIEEEDGLLQVALMSSAKYLNGQGRIQLSIADELKPYLIDLKSNFTSFQLYCVLSMTSKYAKWMYVQFARWKDIGHLSYEVEQLRTRLNLKDPTGKNPEQYKQWGQFKDNVLEPAIKQINTSTDLRISYTVEKKGKAIHKLNFVIKSVAQFQTVIPFETAHETAEDSRLRERLRDIGILDTKLVRKVLDSTELRRKANKCLHDISLRRNKIDNPGGYFRTTLGI</sequence>
<evidence type="ECO:0000256" key="1">
    <source>
        <dbReference type="ARBA" id="ARBA00038283"/>
    </source>
</evidence>
<keyword evidence="4" id="KW-1185">Reference proteome</keyword>
<dbReference type="Pfam" id="PF21205">
    <property type="entry name" value="Rep3_C"/>
    <property type="match status" value="1"/>
</dbReference>
<dbReference type="InterPro" id="IPR036388">
    <property type="entry name" value="WH-like_DNA-bd_sf"/>
</dbReference>
<proteinExistence type="inferred from homology"/>
<dbReference type="EMBL" id="JBHSYQ010000007">
    <property type="protein sequence ID" value="MFC6998789.1"/>
    <property type="molecule type" value="Genomic_DNA"/>
</dbReference>
<dbReference type="SUPFAM" id="SSF46785">
    <property type="entry name" value="Winged helix' DNA-binding domain"/>
    <property type="match status" value="2"/>
</dbReference>
<organism evidence="3 4">
    <name type="scientific">Rufibacter roseus</name>
    <dbReference type="NCBI Taxonomy" id="1567108"/>
    <lineage>
        <taxon>Bacteria</taxon>
        <taxon>Pseudomonadati</taxon>
        <taxon>Bacteroidota</taxon>
        <taxon>Cytophagia</taxon>
        <taxon>Cytophagales</taxon>
        <taxon>Hymenobacteraceae</taxon>
        <taxon>Rufibacter</taxon>
    </lineage>
</organism>
<evidence type="ECO:0000313" key="3">
    <source>
        <dbReference type="EMBL" id="MFC6998789.1"/>
    </source>
</evidence>